<dbReference type="InterPro" id="IPR018254">
    <property type="entry name" value="Ribosomal_uL29_CS"/>
</dbReference>
<keyword evidence="7" id="KW-1185">Reference proteome</keyword>
<accession>A0A401HP44</accession>
<dbReference type="InterPro" id="IPR001854">
    <property type="entry name" value="Ribosomal_uL29"/>
</dbReference>
<gene>
    <name evidence="5" type="primary">rpl29</name>
    <name evidence="6" type="ORF">MHHB_P0207</name>
</gene>
<keyword evidence="3 5" id="KW-0687">Ribonucleoprotein</keyword>
<evidence type="ECO:0000256" key="1">
    <source>
        <dbReference type="ARBA" id="ARBA00009254"/>
    </source>
</evidence>
<dbReference type="CDD" id="cd00427">
    <property type="entry name" value="Ribosomal_L29_HIP"/>
    <property type="match status" value="1"/>
</dbReference>
<dbReference type="Pfam" id="PF00831">
    <property type="entry name" value="Ribosomal_L29"/>
    <property type="match status" value="1"/>
</dbReference>
<sequence>MAILRPQEIREMSISEMKEKLMELKRELLKEYTNKATSGAPSNPGRMREIRRTIARIYTIMNEKRREYSKQ</sequence>
<dbReference type="RefSeq" id="WP_131006766.1">
    <property type="nucleotide sequence ID" value="NZ_BFAX01000001.1"/>
</dbReference>
<dbReference type="AlphaFoldDB" id="A0A401HP44"/>
<evidence type="ECO:0000256" key="4">
    <source>
        <dbReference type="ARBA" id="ARBA00035204"/>
    </source>
</evidence>
<dbReference type="PROSITE" id="PS00579">
    <property type="entry name" value="RIBOSOMAL_L29"/>
    <property type="match status" value="1"/>
</dbReference>
<dbReference type="EMBL" id="BFAX01000001">
    <property type="protein sequence ID" value="GBF35982.1"/>
    <property type="molecule type" value="Genomic_DNA"/>
</dbReference>
<dbReference type="GO" id="GO:0005840">
    <property type="term" value="C:ribosome"/>
    <property type="evidence" value="ECO:0007669"/>
    <property type="project" value="UniProtKB-KW"/>
</dbReference>
<reference evidence="6 7" key="1">
    <citation type="journal article" date="2019" name="Int. J. Syst. Evol. Microbiol.">
        <title>Methanofervidicoccus abyssi gen. nov., sp. nov., a hydrogenotrophic methanogen, isolated from a hydrothermal vent chimney in the Mid-Cayman Spreading Center, the Caribbean Sea.</title>
        <authorList>
            <person name="Sakai S."/>
            <person name="Takaki Y."/>
            <person name="Miyazaki M."/>
            <person name="Ogawara M."/>
            <person name="Yanagawa K."/>
            <person name="Miyazaki J."/>
            <person name="Takai K."/>
        </authorList>
    </citation>
    <scope>NUCLEOTIDE SEQUENCE [LARGE SCALE GENOMIC DNA]</scope>
    <source>
        <strain evidence="6 7">HHB</strain>
    </source>
</reference>
<dbReference type="GO" id="GO:0003735">
    <property type="term" value="F:structural constituent of ribosome"/>
    <property type="evidence" value="ECO:0007669"/>
    <property type="project" value="InterPro"/>
</dbReference>
<dbReference type="Gene3D" id="1.10.287.310">
    <property type="match status" value="1"/>
</dbReference>
<dbReference type="HAMAP" id="MF_00374">
    <property type="entry name" value="Ribosomal_uL29"/>
    <property type="match status" value="1"/>
</dbReference>
<comment type="caution">
    <text evidence="6">The sequence shown here is derived from an EMBL/GenBank/DDBJ whole genome shotgun (WGS) entry which is preliminary data.</text>
</comment>
<evidence type="ECO:0000256" key="5">
    <source>
        <dbReference type="HAMAP-Rule" id="MF_00374"/>
    </source>
</evidence>
<evidence type="ECO:0000313" key="6">
    <source>
        <dbReference type="EMBL" id="GBF35982.1"/>
    </source>
</evidence>
<dbReference type="SUPFAM" id="SSF46561">
    <property type="entry name" value="Ribosomal protein L29 (L29p)"/>
    <property type="match status" value="1"/>
</dbReference>
<dbReference type="FunFam" id="1.10.287.310:FF:000001">
    <property type="entry name" value="50S ribosomal protein L29"/>
    <property type="match status" value="1"/>
</dbReference>
<dbReference type="NCBIfam" id="TIGR00012">
    <property type="entry name" value="L29"/>
    <property type="match status" value="1"/>
</dbReference>
<comment type="similarity">
    <text evidence="1 5">Belongs to the universal ribosomal protein uL29 family.</text>
</comment>
<proteinExistence type="inferred from homology"/>
<protein>
    <recommendedName>
        <fullName evidence="4 5">Large ribosomal subunit protein uL29</fullName>
    </recommendedName>
</protein>
<keyword evidence="2 5" id="KW-0689">Ribosomal protein</keyword>
<dbReference type="InterPro" id="IPR036049">
    <property type="entry name" value="Ribosomal_uL29_sf"/>
</dbReference>
<dbReference type="GO" id="GO:0006412">
    <property type="term" value="P:translation"/>
    <property type="evidence" value="ECO:0007669"/>
    <property type="project" value="UniProtKB-UniRule"/>
</dbReference>
<dbReference type="OrthoDB" id="11736at2157"/>
<evidence type="ECO:0000256" key="2">
    <source>
        <dbReference type="ARBA" id="ARBA00022980"/>
    </source>
</evidence>
<evidence type="ECO:0000313" key="7">
    <source>
        <dbReference type="Proteomes" id="UP000290527"/>
    </source>
</evidence>
<evidence type="ECO:0000256" key="3">
    <source>
        <dbReference type="ARBA" id="ARBA00023274"/>
    </source>
</evidence>
<name>A0A401HP44_9EURY</name>
<dbReference type="Proteomes" id="UP000290527">
    <property type="component" value="Unassembled WGS sequence"/>
</dbReference>
<organism evidence="6 7">
    <name type="scientific">Methanofervidicoccus abyssi</name>
    <dbReference type="NCBI Taxonomy" id="2082189"/>
    <lineage>
        <taxon>Archaea</taxon>
        <taxon>Methanobacteriati</taxon>
        <taxon>Methanobacteriota</taxon>
        <taxon>Methanomada group</taxon>
        <taxon>Methanococci</taxon>
        <taxon>Methanococcales</taxon>
        <taxon>Methanofervidicoccus</taxon>
    </lineage>
</organism>
<dbReference type="GO" id="GO:1990904">
    <property type="term" value="C:ribonucleoprotein complex"/>
    <property type="evidence" value="ECO:0007669"/>
    <property type="project" value="UniProtKB-KW"/>
</dbReference>